<dbReference type="PANTHER" id="PTHR43358">
    <property type="entry name" value="ALPHA/BETA-HYDROLASE"/>
    <property type="match status" value="1"/>
</dbReference>
<accession>A0ABQ6IRC2</accession>
<dbReference type="SUPFAM" id="SSF53474">
    <property type="entry name" value="alpha/beta-Hydrolases"/>
    <property type="match status" value="1"/>
</dbReference>
<name>A0ABQ6IRC2_9MICO</name>
<dbReference type="PANTHER" id="PTHR43358:SF4">
    <property type="entry name" value="ALPHA_BETA HYDROLASE FOLD-1 DOMAIN-CONTAINING PROTEIN"/>
    <property type="match status" value="1"/>
</dbReference>
<gene>
    <name evidence="2" type="ORF">GCM10025883_17670</name>
</gene>
<protein>
    <recommendedName>
        <fullName evidence="1">AB hydrolase-1 domain-containing protein</fullName>
    </recommendedName>
</protein>
<evidence type="ECO:0000259" key="1">
    <source>
        <dbReference type="Pfam" id="PF00561"/>
    </source>
</evidence>
<sequence>MRVDIGTPAPGPARWTSHIFVGDPARSLGLPSRDVIVDGELGPLPAWVVDAGPEASGTWAVLVHGRGAMREECLRAVPVLHEQGITCLVPSYRNDSLAPASPDGLIALGLTEWRDVDACIRYCLDQGASEVVLFGWSMGGAIVLQALEHSEHRDKIPGIVLDGPVIDWVEVIEHQARLRRLPRMLGGLVRALLGDRWASRLLVGAEQPLDLATTRWQVRADELDRPILLIHSRDDDVVPVGASVTLAGLRPDVVRFEPWDDARHVKEWNVDPDRWNAVVADFVSGLTRRPAVPGGYSSVTEQENHG</sequence>
<dbReference type="RefSeq" id="WP_284303556.1">
    <property type="nucleotide sequence ID" value="NZ_BSUO01000001.1"/>
</dbReference>
<dbReference type="InterPro" id="IPR052920">
    <property type="entry name" value="DNA-binding_regulatory"/>
</dbReference>
<reference evidence="3" key="1">
    <citation type="journal article" date="2019" name="Int. J. Syst. Evol. Microbiol.">
        <title>The Global Catalogue of Microorganisms (GCM) 10K type strain sequencing project: providing services to taxonomists for standard genome sequencing and annotation.</title>
        <authorList>
            <consortium name="The Broad Institute Genomics Platform"/>
            <consortium name="The Broad Institute Genome Sequencing Center for Infectious Disease"/>
            <person name="Wu L."/>
            <person name="Ma J."/>
        </authorList>
    </citation>
    <scope>NUCLEOTIDE SEQUENCE [LARGE SCALE GENOMIC DNA]</scope>
    <source>
        <strain evidence="3">NBRC 113072</strain>
    </source>
</reference>
<proteinExistence type="predicted"/>
<evidence type="ECO:0000313" key="2">
    <source>
        <dbReference type="EMBL" id="GMA39722.1"/>
    </source>
</evidence>
<keyword evidence="3" id="KW-1185">Reference proteome</keyword>
<comment type="caution">
    <text evidence="2">The sequence shown here is derived from an EMBL/GenBank/DDBJ whole genome shotgun (WGS) entry which is preliminary data.</text>
</comment>
<dbReference type="InterPro" id="IPR029058">
    <property type="entry name" value="AB_hydrolase_fold"/>
</dbReference>
<organism evidence="2 3">
    <name type="scientific">Mobilicoccus caccae</name>
    <dbReference type="NCBI Taxonomy" id="1859295"/>
    <lineage>
        <taxon>Bacteria</taxon>
        <taxon>Bacillati</taxon>
        <taxon>Actinomycetota</taxon>
        <taxon>Actinomycetes</taxon>
        <taxon>Micrococcales</taxon>
        <taxon>Dermatophilaceae</taxon>
        <taxon>Mobilicoccus</taxon>
    </lineage>
</organism>
<dbReference type="InterPro" id="IPR000073">
    <property type="entry name" value="AB_hydrolase_1"/>
</dbReference>
<dbReference type="Gene3D" id="3.40.50.1820">
    <property type="entry name" value="alpha/beta hydrolase"/>
    <property type="match status" value="1"/>
</dbReference>
<feature type="domain" description="AB hydrolase-1" evidence="1">
    <location>
        <begin position="61"/>
        <end position="176"/>
    </location>
</feature>
<dbReference type="EMBL" id="BSUO01000001">
    <property type="protein sequence ID" value="GMA39722.1"/>
    <property type="molecule type" value="Genomic_DNA"/>
</dbReference>
<dbReference type="Pfam" id="PF00561">
    <property type="entry name" value="Abhydrolase_1"/>
    <property type="match status" value="1"/>
</dbReference>
<evidence type="ECO:0000313" key="3">
    <source>
        <dbReference type="Proteomes" id="UP001157126"/>
    </source>
</evidence>
<dbReference type="Proteomes" id="UP001157126">
    <property type="component" value="Unassembled WGS sequence"/>
</dbReference>